<dbReference type="InterPro" id="IPR051940">
    <property type="entry name" value="Chitin_bind-dev_reg"/>
</dbReference>
<dbReference type="InterPro" id="IPR036508">
    <property type="entry name" value="Chitin-bd_dom_sf"/>
</dbReference>
<keyword evidence="6" id="KW-0472">Membrane</keyword>
<name>A0A9Q0RUF3_9DIPT</name>
<dbReference type="SUPFAM" id="SSF57625">
    <property type="entry name" value="Invertebrate chitin-binding proteins"/>
    <property type="match status" value="4"/>
</dbReference>
<dbReference type="PROSITE" id="PS50940">
    <property type="entry name" value="CHIT_BIND_II"/>
    <property type="match status" value="4"/>
</dbReference>
<keyword evidence="6" id="KW-1133">Transmembrane helix</keyword>
<sequence length="289" mass="32248">LSNNSPEEKNIVQRKKKKKMIYKLIYVLAVVLPITVAQNASICDEEELNAFIPNVRDCNAWFRCGPHGPEPGNCPSQFNFNPITRACDWPENVQCFSCPSNETLSTHIMNRSCRSFIRCIGGVASQLMCEPGLQFNNKTGQCDLQSVVQCTLRFQCPVTLPIDGSVIAIRDPYNCSVYHICVGDPEPVRKECNPELHFDPITSLCTFPNLTDCTPNTEHPPPEIPGEPEFRCAVDGTHPHPSNCATYFICANGNAQEFSCSPGLHFNNRTGQCDFPDVANCERDNFKKL</sequence>
<comment type="caution">
    <text evidence="8">The sequence shown here is derived from an EMBL/GenBank/DDBJ whole genome shotgun (WGS) entry which is preliminary data.</text>
</comment>
<keyword evidence="6" id="KW-0812">Transmembrane</keyword>
<dbReference type="PANTHER" id="PTHR23301:SF0">
    <property type="entry name" value="CHITIN-BINDING TYPE-2 DOMAIN-CONTAINING PROTEIN-RELATED"/>
    <property type="match status" value="1"/>
</dbReference>
<dbReference type="GO" id="GO:0005576">
    <property type="term" value="C:extracellular region"/>
    <property type="evidence" value="ECO:0007669"/>
    <property type="project" value="InterPro"/>
</dbReference>
<evidence type="ECO:0000256" key="3">
    <source>
        <dbReference type="ARBA" id="ARBA00022737"/>
    </source>
</evidence>
<dbReference type="GO" id="GO:0008061">
    <property type="term" value="F:chitin binding"/>
    <property type="evidence" value="ECO:0007669"/>
    <property type="project" value="UniProtKB-KW"/>
</dbReference>
<evidence type="ECO:0000256" key="1">
    <source>
        <dbReference type="ARBA" id="ARBA00022669"/>
    </source>
</evidence>
<evidence type="ECO:0000256" key="2">
    <source>
        <dbReference type="ARBA" id="ARBA00022729"/>
    </source>
</evidence>
<evidence type="ECO:0000313" key="8">
    <source>
        <dbReference type="EMBL" id="KAJ6627763.1"/>
    </source>
</evidence>
<feature type="domain" description="Chitin-binding type-2" evidence="7">
    <location>
        <begin position="40"/>
        <end position="97"/>
    </location>
</feature>
<dbReference type="Proteomes" id="UP001151699">
    <property type="component" value="Unassembled WGS sequence"/>
</dbReference>
<dbReference type="InterPro" id="IPR002557">
    <property type="entry name" value="Chitin-bd_dom"/>
</dbReference>
<organism evidence="8 9">
    <name type="scientific">Pseudolycoriella hygida</name>
    <dbReference type="NCBI Taxonomy" id="35572"/>
    <lineage>
        <taxon>Eukaryota</taxon>
        <taxon>Metazoa</taxon>
        <taxon>Ecdysozoa</taxon>
        <taxon>Arthropoda</taxon>
        <taxon>Hexapoda</taxon>
        <taxon>Insecta</taxon>
        <taxon>Pterygota</taxon>
        <taxon>Neoptera</taxon>
        <taxon>Endopterygota</taxon>
        <taxon>Diptera</taxon>
        <taxon>Nematocera</taxon>
        <taxon>Sciaroidea</taxon>
        <taxon>Sciaridae</taxon>
        <taxon>Pseudolycoriella</taxon>
    </lineage>
</organism>
<evidence type="ECO:0000256" key="5">
    <source>
        <dbReference type="ARBA" id="ARBA00023180"/>
    </source>
</evidence>
<dbReference type="OrthoDB" id="6020543at2759"/>
<feature type="transmembrane region" description="Helical" evidence="6">
    <location>
        <begin position="21"/>
        <end position="40"/>
    </location>
</feature>
<evidence type="ECO:0000256" key="4">
    <source>
        <dbReference type="ARBA" id="ARBA00023157"/>
    </source>
</evidence>
<dbReference type="SMART" id="SM00494">
    <property type="entry name" value="ChtBD2"/>
    <property type="match status" value="4"/>
</dbReference>
<keyword evidence="9" id="KW-1185">Reference proteome</keyword>
<dbReference type="Pfam" id="PF01607">
    <property type="entry name" value="CBM_14"/>
    <property type="match status" value="4"/>
</dbReference>
<evidence type="ECO:0000256" key="6">
    <source>
        <dbReference type="SAM" id="Phobius"/>
    </source>
</evidence>
<protein>
    <submittedName>
        <fullName evidence="8">Chitinase 10</fullName>
    </submittedName>
</protein>
<feature type="non-terminal residue" evidence="8">
    <location>
        <position position="289"/>
    </location>
</feature>
<keyword evidence="3" id="KW-0677">Repeat</keyword>
<feature type="domain" description="Chitin-binding type-2" evidence="7">
    <location>
        <begin position="98"/>
        <end position="152"/>
    </location>
</feature>
<dbReference type="PANTHER" id="PTHR23301">
    <property type="entry name" value="CHITIN BINDING PERITROPHIN-A"/>
    <property type="match status" value="1"/>
</dbReference>
<dbReference type="EMBL" id="WJQU01003106">
    <property type="protein sequence ID" value="KAJ6627763.1"/>
    <property type="molecule type" value="Genomic_DNA"/>
</dbReference>
<feature type="domain" description="Chitin-binding type-2" evidence="7">
    <location>
        <begin position="229"/>
        <end position="283"/>
    </location>
</feature>
<accession>A0A9Q0RUF3</accession>
<keyword evidence="5" id="KW-0325">Glycoprotein</keyword>
<evidence type="ECO:0000259" key="7">
    <source>
        <dbReference type="PROSITE" id="PS50940"/>
    </source>
</evidence>
<keyword evidence="4" id="KW-1015">Disulfide bond</keyword>
<dbReference type="AlphaFoldDB" id="A0A9Q0RUF3"/>
<keyword evidence="2" id="KW-0732">Signal</keyword>
<proteinExistence type="predicted"/>
<feature type="domain" description="Chitin-binding type-2" evidence="7">
    <location>
        <begin position="153"/>
        <end position="215"/>
    </location>
</feature>
<evidence type="ECO:0000313" key="9">
    <source>
        <dbReference type="Proteomes" id="UP001151699"/>
    </source>
</evidence>
<reference evidence="8" key="1">
    <citation type="submission" date="2022-07" db="EMBL/GenBank/DDBJ databases">
        <authorList>
            <person name="Trinca V."/>
            <person name="Uliana J.V.C."/>
            <person name="Torres T.T."/>
            <person name="Ward R.J."/>
            <person name="Monesi N."/>
        </authorList>
    </citation>
    <scope>NUCLEOTIDE SEQUENCE</scope>
    <source>
        <strain evidence="8">HSMRA1968</strain>
        <tissue evidence="8">Whole embryos</tissue>
    </source>
</reference>
<keyword evidence="1" id="KW-0147">Chitin-binding</keyword>
<gene>
    <name evidence="8" type="primary">Cht10_7</name>
    <name evidence="8" type="ORF">Bhyg_16528</name>
</gene>
<dbReference type="Gene3D" id="2.170.140.10">
    <property type="entry name" value="Chitin binding domain"/>
    <property type="match status" value="4"/>
</dbReference>